<evidence type="ECO:0000256" key="3">
    <source>
        <dbReference type="ARBA" id="ARBA00004721"/>
    </source>
</evidence>
<keyword evidence="11" id="KW-0999">Mitochondrion inner membrane</keyword>
<feature type="transmembrane region" description="Helical" evidence="11">
    <location>
        <begin position="344"/>
        <end position="361"/>
    </location>
</feature>
<evidence type="ECO:0000256" key="9">
    <source>
        <dbReference type="ARBA" id="ARBA00052313"/>
    </source>
</evidence>
<dbReference type="InterPro" id="IPR030470">
    <property type="entry name" value="UbiA_prenylTrfase_CS"/>
</dbReference>
<dbReference type="GO" id="GO:0016114">
    <property type="term" value="P:terpenoid biosynthetic process"/>
    <property type="evidence" value="ECO:0007669"/>
    <property type="project" value="UniProtKB-UniPathway"/>
</dbReference>
<dbReference type="FunFam" id="1.20.120.1780:FF:000001">
    <property type="entry name" value="4-hydroxybenzoate octaprenyltransferase"/>
    <property type="match status" value="1"/>
</dbReference>
<organism evidence="12 13">
    <name type="scientific">Plenodomus tracheiphilus IPT5</name>
    <dbReference type="NCBI Taxonomy" id="1408161"/>
    <lineage>
        <taxon>Eukaryota</taxon>
        <taxon>Fungi</taxon>
        <taxon>Dikarya</taxon>
        <taxon>Ascomycota</taxon>
        <taxon>Pezizomycotina</taxon>
        <taxon>Dothideomycetes</taxon>
        <taxon>Pleosporomycetidae</taxon>
        <taxon>Pleosporales</taxon>
        <taxon>Pleosporineae</taxon>
        <taxon>Leptosphaeriaceae</taxon>
        <taxon>Plenodomus</taxon>
    </lineage>
</organism>
<keyword evidence="11" id="KW-0414">Isoprene biosynthesis</keyword>
<feature type="transmembrane region" description="Helical" evidence="11">
    <location>
        <begin position="146"/>
        <end position="170"/>
    </location>
</feature>
<gene>
    <name evidence="12" type="ORF">T440DRAFT_469673</name>
</gene>
<evidence type="ECO:0000256" key="2">
    <source>
        <dbReference type="ARBA" id="ARBA00004292"/>
    </source>
</evidence>
<dbReference type="HAMAP" id="MF_01635">
    <property type="entry name" value="UbiA"/>
    <property type="match status" value="1"/>
</dbReference>
<feature type="transmembrane region" description="Helical" evidence="11">
    <location>
        <begin position="119"/>
        <end position="140"/>
    </location>
</feature>
<evidence type="ECO:0000313" key="13">
    <source>
        <dbReference type="Proteomes" id="UP000799423"/>
    </source>
</evidence>
<keyword evidence="13" id="KW-1185">Reference proteome</keyword>
<dbReference type="UniPathway" id="UPA00213"/>
<keyword evidence="5 11" id="KW-0808">Transferase</keyword>
<feature type="transmembrane region" description="Helical" evidence="11">
    <location>
        <begin position="269"/>
        <end position="289"/>
    </location>
</feature>
<dbReference type="NCBIfam" id="TIGR01474">
    <property type="entry name" value="ubiA_proteo"/>
    <property type="match status" value="1"/>
</dbReference>
<comment type="subcellular location">
    <subcellularLocation>
        <location evidence="2 11">Mitochondrion inner membrane</location>
        <topology evidence="2 11">Multi-pass membrane protein</topology>
        <orientation evidence="2 11">Matrix side</orientation>
    </subcellularLocation>
</comment>
<dbReference type="CDD" id="cd13959">
    <property type="entry name" value="PT_UbiA_COQ2"/>
    <property type="match status" value="1"/>
</dbReference>
<keyword evidence="8 11" id="KW-0472">Membrane</keyword>
<protein>
    <recommendedName>
        <fullName evidence="11">4-hydroxybenzoate polyprenyltransferase, mitochondrial</fullName>
        <shortName evidence="11">4-HB polyprenyltransferase</shortName>
        <ecNumber evidence="11">2.5.1.39</ecNumber>
    </recommendedName>
    <alternativeName>
        <fullName evidence="11">Para-hydroxybenzoate--polyprenyltransferase</fullName>
        <shortName evidence="11">PHB:PPT</shortName>
        <shortName evidence="11">PHB:polyprenyltransferase</shortName>
    </alternativeName>
</protein>
<dbReference type="UniPathway" id="UPA00232"/>
<proteinExistence type="inferred from homology"/>
<keyword evidence="7 11" id="KW-1133">Transmembrane helix</keyword>
<dbReference type="InterPro" id="IPR000537">
    <property type="entry name" value="UbiA_prenyltransferase"/>
</dbReference>
<dbReference type="FunFam" id="1.10.357.140:FF:000003">
    <property type="entry name" value="4-hydroxybenzoate polyprenyltransferase, mitochondrial"/>
    <property type="match status" value="1"/>
</dbReference>
<accession>A0A6A7B3J6</accession>
<evidence type="ECO:0000256" key="7">
    <source>
        <dbReference type="ARBA" id="ARBA00022989"/>
    </source>
</evidence>
<dbReference type="GO" id="GO:0008412">
    <property type="term" value="F:4-hydroxybenzoate polyprenyltransferase activity"/>
    <property type="evidence" value="ECO:0007669"/>
    <property type="project" value="UniProtKB-EC"/>
</dbReference>
<dbReference type="Gene3D" id="1.20.120.1780">
    <property type="entry name" value="UbiA prenyltransferase"/>
    <property type="match status" value="1"/>
</dbReference>
<evidence type="ECO:0000256" key="10">
    <source>
        <dbReference type="ARBA" id="ARBA00058997"/>
    </source>
</evidence>
<evidence type="ECO:0000256" key="1">
    <source>
        <dbReference type="ARBA" id="ARBA00001946"/>
    </source>
</evidence>
<evidence type="ECO:0000313" key="12">
    <source>
        <dbReference type="EMBL" id="KAF2848918.1"/>
    </source>
</evidence>
<dbReference type="PANTHER" id="PTHR11048">
    <property type="entry name" value="PRENYLTRANSFERASES"/>
    <property type="match status" value="1"/>
</dbReference>
<evidence type="ECO:0000256" key="8">
    <source>
        <dbReference type="ARBA" id="ARBA00023136"/>
    </source>
</evidence>
<sequence>MAIPRALSIRSAARLPKSLFQSSPSQCNASLVQTRWRRALSSKPLLPSLYRPQSTQLIAAIPRKFSNPNLGIATTANGIAPSKPLPVYAPPTTGFLSYLPRKAVPYGELMRLDKPIGTYYLFFPCLFSTLLAATMATPIAPPLAVLGTGALFFTGALVMRGAGCTINDLWDRDLDPHVERTRLRPLARRAITTQQAIVFLGGQLMTGLAVLLSFPFECFWYATPSLLFVATYPLAKRVTYYPQFVLGLTFSWGSIMGFPALGIDLLSNQAALTAAACLYASNVAWTVLYDMIYAHMDIKDDVKAGIKSIALKHENETKMVLSGLAVVQIGLLAATGIAAGLGPAYFIGSCGGAALTLGIMIRRVKLKVVSDCWWWFRKGAWLTGGAVSLGLAGEYLGHLAGIYDEKKHDASEQKSSILA</sequence>
<comment type="catalytic activity">
    <reaction evidence="9 11">
        <text>an all-trans-polyprenyl diphosphate + 4-hydroxybenzoate = a 4-hydroxy-3-(all-trans-polyprenyl)benzoate + diphosphate</text>
        <dbReference type="Rhea" id="RHEA:44504"/>
        <dbReference type="Rhea" id="RHEA-COMP:9514"/>
        <dbReference type="Rhea" id="RHEA-COMP:9564"/>
        <dbReference type="ChEBI" id="CHEBI:17879"/>
        <dbReference type="ChEBI" id="CHEBI:33019"/>
        <dbReference type="ChEBI" id="CHEBI:58914"/>
        <dbReference type="ChEBI" id="CHEBI:78396"/>
        <dbReference type="EC" id="2.5.1.39"/>
    </reaction>
</comment>
<comment type="pathway">
    <text evidence="11">Cofactor biosynthesis; ubiquinone biosynthesis.</text>
</comment>
<dbReference type="AlphaFoldDB" id="A0A6A7B3J6"/>
<keyword evidence="11" id="KW-0831">Ubiquinone biosynthesis</keyword>
<comment type="pathway">
    <text evidence="3">Secondary metabolite biosynthesis; terpenoid biosynthesis.</text>
</comment>
<dbReference type="PANTHER" id="PTHR11048:SF28">
    <property type="entry name" value="4-HYDROXYBENZOATE POLYPRENYLTRANSFERASE, MITOCHONDRIAL"/>
    <property type="match status" value="1"/>
</dbReference>
<reference evidence="12" key="1">
    <citation type="submission" date="2020-01" db="EMBL/GenBank/DDBJ databases">
        <authorList>
            <consortium name="DOE Joint Genome Institute"/>
            <person name="Haridas S."/>
            <person name="Albert R."/>
            <person name="Binder M."/>
            <person name="Bloem J."/>
            <person name="Labutti K."/>
            <person name="Salamov A."/>
            <person name="Andreopoulos B."/>
            <person name="Baker S.E."/>
            <person name="Barry K."/>
            <person name="Bills G."/>
            <person name="Bluhm B.H."/>
            <person name="Cannon C."/>
            <person name="Castanera R."/>
            <person name="Culley D.E."/>
            <person name="Daum C."/>
            <person name="Ezra D."/>
            <person name="Gonzalez J.B."/>
            <person name="Henrissat B."/>
            <person name="Kuo A."/>
            <person name="Liang C."/>
            <person name="Lipzen A."/>
            <person name="Lutzoni F."/>
            <person name="Magnuson J."/>
            <person name="Mondo S."/>
            <person name="Nolan M."/>
            <person name="Ohm R."/>
            <person name="Pangilinan J."/>
            <person name="Park H.-J."/>
            <person name="Ramirez L."/>
            <person name="Alfaro M."/>
            <person name="Sun H."/>
            <person name="Tritt A."/>
            <person name="Yoshinaga Y."/>
            <person name="Zwiers L.-H."/>
            <person name="Turgeon B.G."/>
            <person name="Goodwin S.B."/>
            <person name="Spatafora J.W."/>
            <person name="Crous P.W."/>
            <person name="Grigoriev I.V."/>
        </authorList>
    </citation>
    <scope>NUCLEOTIDE SEQUENCE</scope>
    <source>
        <strain evidence="12">IPT5</strain>
    </source>
</reference>
<dbReference type="EMBL" id="MU006314">
    <property type="protein sequence ID" value="KAF2848918.1"/>
    <property type="molecule type" value="Genomic_DNA"/>
</dbReference>
<dbReference type="InterPro" id="IPR044878">
    <property type="entry name" value="UbiA_sf"/>
</dbReference>
<dbReference type="OrthoDB" id="18170at2759"/>
<dbReference type="InterPro" id="IPR006370">
    <property type="entry name" value="HB_polyprenyltransferase-like"/>
</dbReference>
<comment type="cofactor">
    <cofactor evidence="1 11">
        <name>Mg(2+)</name>
        <dbReference type="ChEBI" id="CHEBI:18420"/>
    </cofactor>
</comment>
<dbReference type="Pfam" id="PF01040">
    <property type="entry name" value="UbiA"/>
    <property type="match status" value="1"/>
</dbReference>
<evidence type="ECO:0000256" key="6">
    <source>
        <dbReference type="ARBA" id="ARBA00022692"/>
    </source>
</evidence>
<dbReference type="GO" id="GO:0005743">
    <property type="term" value="C:mitochondrial inner membrane"/>
    <property type="evidence" value="ECO:0007669"/>
    <property type="project" value="UniProtKB-SubCell"/>
</dbReference>
<dbReference type="InterPro" id="IPR039653">
    <property type="entry name" value="Prenyltransferase"/>
</dbReference>
<dbReference type="EC" id="2.5.1.39" evidence="11"/>
<dbReference type="GO" id="GO:0006744">
    <property type="term" value="P:ubiquinone biosynthetic process"/>
    <property type="evidence" value="ECO:0007669"/>
    <property type="project" value="UniProtKB-UniRule"/>
</dbReference>
<evidence type="ECO:0000256" key="5">
    <source>
        <dbReference type="ARBA" id="ARBA00022679"/>
    </source>
</evidence>
<keyword evidence="11" id="KW-0496">Mitochondrion</keyword>
<comment type="similarity">
    <text evidence="4 11">Belongs to the UbiA prenyltransferase family.</text>
</comment>
<dbReference type="Proteomes" id="UP000799423">
    <property type="component" value="Unassembled WGS sequence"/>
</dbReference>
<comment type="function">
    <text evidence="10 11">Catalyzes the prenylation of para-hydroxybenzoate (PHB) with an all-trans polyprenyl group. Mediates the second step in the final reaction sequence of coenzyme Q (CoQ) biosynthesis, which is the condensation of the polyisoprenoid side chain with PHB, generating the first membrane-bound Q intermediate.</text>
</comment>
<dbReference type="PROSITE" id="PS00943">
    <property type="entry name" value="UBIA"/>
    <property type="match status" value="1"/>
</dbReference>
<keyword evidence="6 11" id="KW-0812">Transmembrane</keyword>
<evidence type="ECO:0000256" key="4">
    <source>
        <dbReference type="ARBA" id="ARBA00005985"/>
    </source>
</evidence>
<dbReference type="Gene3D" id="1.10.357.140">
    <property type="entry name" value="UbiA prenyltransferase"/>
    <property type="match status" value="1"/>
</dbReference>
<name>A0A6A7B3J6_9PLEO</name>
<evidence type="ECO:0000256" key="11">
    <source>
        <dbReference type="HAMAP-Rule" id="MF_03189"/>
    </source>
</evidence>
<feature type="transmembrane region" description="Helical" evidence="11">
    <location>
        <begin position="244"/>
        <end position="263"/>
    </location>
</feature>
<feature type="transmembrane region" description="Helical" evidence="11">
    <location>
        <begin position="191"/>
        <end position="213"/>
    </location>
</feature>